<accession>A0A182VF32</accession>
<protein>
    <submittedName>
        <fullName evidence="1">Uncharacterized protein</fullName>
    </submittedName>
</protein>
<dbReference type="Proteomes" id="UP000075903">
    <property type="component" value="Unassembled WGS sequence"/>
</dbReference>
<keyword evidence="2" id="KW-1185">Reference proteome</keyword>
<proteinExistence type="predicted"/>
<name>A0A182VF32_ANOME</name>
<reference evidence="1" key="1">
    <citation type="submission" date="2020-05" db="UniProtKB">
        <authorList>
            <consortium name="EnsemblMetazoa"/>
        </authorList>
    </citation>
    <scope>IDENTIFICATION</scope>
    <source>
        <strain evidence="1">MAF</strain>
    </source>
</reference>
<organism evidence="1 2">
    <name type="scientific">Anopheles merus</name>
    <name type="common">Mosquito</name>
    <dbReference type="NCBI Taxonomy" id="30066"/>
    <lineage>
        <taxon>Eukaryota</taxon>
        <taxon>Metazoa</taxon>
        <taxon>Ecdysozoa</taxon>
        <taxon>Arthropoda</taxon>
        <taxon>Hexapoda</taxon>
        <taxon>Insecta</taxon>
        <taxon>Pterygota</taxon>
        <taxon>Neoptera</taxon>
        <taxon>Endopterygota</taxon>
        <taxon>Diptera</taxon>
        <taxon>Nematocera</taxon>
        <taxon>Culicoidea</taxon>
        <taxon>Culicidae</taxon>
        <taxon>Anophelinae</taxon>
        <taxon>Anopheles</taxon>
    </lineage>
</organism>
<dbReference type="VEuPathDB" id="VectorBase:AMEM013887"/>
<sequence length="470" mass="52261">MPRVLHLKVGMLQRLGRANAAVRVRFEQPFEQLVRIGPVLIAIRVADRFRLVVASTGTNGMAPLAQAGVGRFATVIATVPLLLVPPGWRTRAASYGYSTRIAAARTGAQLAPIVDRAEVLTQATQAVRPFGQRFRIAEQRAVEGAGRFPHPLVPEHLDHVRERGQIVVVAEERVALAQQPEKDDARRPDVDGGRLVRILQQHLRRPVAGRTGPRRIHLRPHQTPVAHLRPAVTAARGRRRWAAGGGGATTGAVGPRWYAGEIVRSTIREFERALERFPHRDDRAGLLRLLLLAFGSNSSLGAGIGRAQRQHALIRFLREPKVHQHVGAAVARAVQKIARLHVPMDHTVQVDALERDQQLLQVALHLGRGQLRVVLVERFLRNVVHHEPDRTLMPEAVDQPDHVPLATDLPHAQDLARDSGRVARRRDQLDRELAPGADRQMLLAAQRRQRDRAERALVNHAVHDVPIPDR</sequence>
<evidence type="ECO:0000313" key="2">
    <source>
        <dbReference type="Proteomes" id="UP000075903"/>
    </source>
</evidence>
<dbReference type="EnsemblMetazoa" id="AMEM013887-RA">
    <property type="protein sequence ID" value="AMEM013887-PA"/>
    <property type="gene ID" value="AMEM013887"/>
</dbReference>
<dbReference type="AlphaFoldDB" id="A0A182VF32"/>
<evidence type="ECO:0000313" key="1">
    <source>
        <dbReference type="EnsemblMetazoa" id="AMEM013887-PA"/>
    </source>
</evidence>